<sequence>MCNNSVQLWAMLEHVSVADRGLGAMRCVGDGHSGQSEQRRRAAVAGRPVHHQSQLVEASAVCWRGGW</sequence>
<gene>
    <name evidence="1" type="ORF">BpHYR1_020866</name>
</gene>
<comment type="caution">
    <text evidence="1">The sequence shown here is derived from an EMBL/GenBank/DDBJ whole genome shotgun (WGS) entry which is preliminary data.</text>
</comment>
<reference evidence="1 2" key="1">
    <citation type="journal article" date="2018" name="Sci. Rep.">
        <title>Genomic signatures of local adaptation to the degree of environmental predictability in rotifers.</title>
        <authorList>
            <person name="Franch-Gras L."/>
            <person name="Hahn C."/>
            <person name="Garcia-Roger E.M."/>
            <person name="Carmona M.J."/>
            <person name="Serra M."/>
            <person name="Gomez A."/>
        </authorList>
    </citation>
    <scope>NUCLEOTIDE SEQUENCE [LARGE SCALE GENOMIC DNA]</scope>
    <source>
        <strain evidence="1">HYR1</strain>
    </source>
</reference>
<evidence type="ECO:0000313" key="2">
    <source>
        <dbReference type="Proteomes" id="UP000276133"/>
    </source>
</evidence>
<protein>
    <submittedName>
        <fullName evidence="1">Uncharacterized protein</fullName>
    </submittedName>
</protein>
<name>A0A3M7RWS7_BRAPC</name>
<dbReference type="EMBL" id="REGN01002449">
    <property type="protein sequence ID" value="RNA28014.1"/>
    <property type="molecule type" value="Genomic_DNA"/>
</dbReference>
<organism evidence="1 2">
    <name type="scientific">Brachionus plicatilis</name>
    <name type="common">Marine rotifer</name>
    <name type="synonym">Brachionus muelleri</name>
    <dbReference type="NCBI Taxonomy" id="10195"/>
    <lineage>
        <taxon>Eukaryota</taxon>
        <taxon>Metazoa</taxon>
        <taxon>Spiralia</taxon>
        <taxon>Gnathifera</taxon>
        <taxon>Rotifera</taxon>
        <taxon>Eurotatoria</taxon>
        <taxon>Monogononta</taxon>
        <taxon>Pseudotrocha</taxon>
        <taxon>Ploima</taxon>
        <taxon>Brachionidae</taxon>
        <taxon>Brachionus</taxon>
    </lineage>
</organism>
<proteinExistence type="predicted"/>
<dbReference type="AlphaFoldDB" id="A0A3M7RWS7"/>
<keyword evidence="2" id="KW-1185">Reference proteome</keyword>
<evidence type="ECO:0000313" key="1">
    <source>
        <dbReference type="EMBL" id="RNA28014.1"/>
    </source>
</evidence>
<accession>A0A3M7RWS7</accession>
<dbReference type="Proteomes" id="UP000276133">
    <property type="component" value="Unassembled WGS sequence"/>
</dbReference>